<dbReference type="Proteomes" id="UP000447434">
    <property type="component" value="Chromosome 6"/>
</dbReference>
<evidence type="ECO:0000256" key="9">
    <source>
        <dbReference type="ARBA" id="ARBA00023136"/>
    </source>
</evidence>
<dbReference type="GO" id="GO:0010183">
    <property type="term" value="P:pollen tube guidance"/>
    <property type="evidence" value="ECO:0007669"/>
    <property type="project" value="UniProtKB-ARBA"/>
</dbReference>
<evidence type="ECO:0000256" key="4">
    <source>
        <dbReference type="ARBA" id="ARBA00022527"/>
    </source>
</evidence>
<dbReference type="OrthoDB" id="4062651at2759"/>
<organism evidence="13 14">
    <name type="scientific">Lupinus albus</name>
    <name type="common">White lupine</name>
    <name type="synonym">Lupinus termis</name>
    <dbReference type="NCBI Taxonomy" id="3870"/>
    <lineage>
        <taxon>Eukaryota</taxon>
        <taxon>Viridiplantae</taxon>
        <taxon>Streptophyta</taxon>
        <taxon>Embryophyta</taxon>
        <taxon>Tracheophyta</taxon>
        <taxon>Spermatophyta</taxon>
        <taxon>Magnoliopsida</taxon>
        <taxon>eudicotyledons</taxon>
        <taxon>Gunneridae</taxon>
        <taxon>Pentapetalae</taxon>
        <taxon>rosids</taxon>
        <taxon>fabids</taxon>
        <taxon>Fabales</taxon>
        <taxon>Fabaceae</taxon>
        <taxon>Papilionoideae</taxon>
        <taxon>50 kb inversion clade</taxon>
        <taxon>genistoids sensu lato</taxon>
        <taxon>core genistoids</taxon>
        <taxon>Genisteae</taxon>
        <taxon>Lupinus</taxon>
    </lineage>
</organism>
<evidence type="ECO:0000256" key="7">
    <source>
        <dbReference type="ARBA" id="ARBA00022777"/>
    </source>
</evidence>
<keyword evidence="4" id="KW-0723">Serine/threonine-protein kinase</keyword>
<keyword evidence="7" id="KW-0418">Kinase</keyword>
<comment type="similarity">
    <text evidence="2">Belongs to the protein kinase superfamily. Ser/Thr protein kinase family.</text>
</comment>
<feature type="compositionally biased region" description="Low complexity" evidence="11">
    <location>
        <begin position="459"/>
        <end position="468"/>
    </location>
</feature>
<dbReference type="GO" id="GO:0005524">
    <property type="term" value="F:ATP binding"/>
    <property type="evidence" value="ECO:0007669"/>
    <property type="project" value="UniProtKB-KW"/>
</dbReference>
<dbReference type="SMART" id="SM00220">
    <property type="entry name" value="S_TKc"/>
    <property type="match status" value="1"/>
</dbReference>
<comment type="subcellular location">
    <subcellularLocation>
        <location evidence="1">Cell membrane</location>
        <topology evidence="1">Lipid-anchor</topology>
    </subcellularLocation>
</comment>
<keyword evidence="6" id="KW-0547">Nucleotide-binding</keyword>
<dbReference type="PROSITE" id="PS50011">
    <property type="entry name" value="PROTEIN_KINASE_DOM"/>
    <property type="match status" value="1"/>
</dbReference>
<keyword evidence="3" id="KW-1003">Cell membrane</keyword>
<dbReference type="CDD" id="cd14066">
    <property type="entry name" value="STKc_IRAK"/>
    <property type="match status" value="1"/>
</dbReference>
<dbReference type="FunFam" id="3.30.200.20:FF:000266">
    <property type="entry name" value="probable serine/threonine-protein kinase RLCKVII"/>
    <property type="match status" value="1"/>
</dbReference>
<evidence type="ECO:0000256" key="3">
    <source>
        <dbReference type="ARBA" id="ARBA00022475"/>
    </source>
</evidence>
<feature type="compositionally biased region" description="Basic and acidic residues" evidence="11">
    <location>
        <begin position="38"/>
        <end position="47"/>
    </location>
</feature>
<protein>
    <recommendedName>
        <fullName evidence="12">Protein kinase domain-containing protein</fullName>
    </recommendedName>
</protein>
<evidence type="ECO:0000256" key="6">
    <source>
        <dbReference type="ARBA" id="ARBA00022741"/>
    </source>
</evidence>
<proteinExistence type="inferred from homology"/>
<name>A0A6A4QEG2_LUPAL</name>
<evidence type="ECO:0000259" key="12">
    <source>
        <dbReference type="PROSITE" id="PS50011"/>
    </source>
</evidence>
<keyword evidence="8" id="KW-0067">ATP-binding</keyword>
<dbReference type="SUPFAM" id="SSF56112">
    <property type="entry name" value="Protein kinase-like (PK-like)"/>
    <property type="match status" value="1"/>
</dbReference>
<dbReference type="GO" id="GO:0004674">
    <property type="term" value="F:protein serine/threonine kinase activity"/>
    <property type="evidence" value="ECO:0007669"/>
    <property type="project" value="UniProtKB-KW"/>
</dbReference>
<evidence type="ECO:0000313" key="13">
    <source>
        <dbReference type="EMBL" id="KAE9612002.1"/>
    </source>
</evidence>
<keyword evidence="9" id="KW-0472">Membrane</keyword>
<evidence type="ECO:0000256" key="5">
    <source>
        <dbReference type="ARBA" id="ARBA00022679"/>
    </source>
</evidence>
<feature type="compositionally biased region" description="Basic and acidic residues" evidence="11">
    <location>
        <begin position="373"/>
        <end position="399"/>
    </location>
</feature>
<feature type="region of interest" description="Disordered" evidence="11">
    <location>
        <begin position="1"/>
        <end position="52"/>
    </location>
</feature>
<dbReference type="InterPro" id="IPR000719">
    <property type="entry name" value="Prot_kinase_dom"/>
</dbReference>
<dbReference type="Gene3D" id="1.10.510.10">
    <property type="entry name" value="Transferase(Phosphotransferase) domain 1"/>
    <property type="match status" value="1"/>
</dbReference>
<dbReference type="Pfam" id="PF00069">
    <property type="entry name" value="Pkinase"/>
    <property type="match status" value="1"/>
</dbReference>
<dbReference type="FunFam" id="1.10.510.10:FF:000032">
    <property type="entry name" value="Serine/threonine-protein kinase PBS1"/>
    <property type="match status" value="1"/>
</dbReference>
<dbReference type="GO" id="GO:0090404">
    <property type="term" value="C:pollen tube tip"/>
    <property type="evidence" value="ECO:0007669"/>
    <property type="project" value="UniProtKB-ARBA"/>
</dbReference>
<evidence type="ECO:0000256" key="11">
    <source>
        <dbReference type="SAM" id="MobiDB-lite"/>
    </source>
</evidence>
<evidence type="ECO:0000256" key="10">
    <source>
        <dbReference type="ARBA" id="ARBA00023288"/>
    </source>
</evidence>
<feature type="compositionally biased region" description="Basic and acidic residues" evidence="11">
    <location>
        <begin position="602"/>
        <end position="617"/>
    </location>
</feature>
<comment type="caution">
    <text evidence="13">The sequence shown here is derived from an EMBL/GenBank/DDBJ whole genome shotgun (WGS) entry which is preliminary data.</text>
</comment>
<keyword evidence="10" id="KW-0449">Lipoprotein</keyword>
<feature type="region of interest" description="Disordered" evidence="11">
    <location>
        <begin position="362"/>
        <end position="632"/>
    </location>
</feature>
<keyword evidence="14" id="KW-1185">Reference proteome</keyword>
<dbReference type="PANTHER" id="PTHR47985">
    <property type="entry name" value="OS07G0668900 PROTEIN"/>
    <property type="match status" value="1"/>
</dbReference>
<evidence type="ECO:0000256" key="1">
    <source>
        <dbReference type="ARBA" id="ARBA00004193"/>
    </source>
</evidence>
<accession>A0A6A4QEG2</accession>
<reference evidence="14" key="1">
    <citation type="journal article" date="2020" name="Nat. Commun.">
        <title>Genome sequence of the cluster root forming white lupin.</title>
        <authorList>
            <person name="Hufnagel B."/>
            <person name="Marques A."/>
            <person name="Soriano A."/>
            <person name="Marques L."/>
            <person name="Divol F."/>
            <person name="Doumas P."/>
            <person name="Sallet E."/>
            <person name="Mancinotti D."/>
            <person name="Carrere S."/>
            <person name="Marande W."/>
            <person name="Arribat S."/>
            <person name="Keller J."/>
            <person name="Huneau C."/>
            <person name="Blein T."/>
            <person name="Aime D."/>
            <person name="Laguerre M."/>
            <person name="Taylor J."/>
            <person name="Schubert V."/>
            <person name="Nelson M."/>
            <person name="Geu-Flores F."/>
            <person name="Crespi M."/>
            <person name="Gallardo-Guerrero K."/>
            <person name="Delaux P.-M."/>
            <person name="Salse J."/>
            <person name="Berges H."/>
            <person name="Guyot R."/>
            <person name="Gouzy J."/>
            <person name="Peret B."/>
        </authorList>
    </citation>
    <scope>NUCLEOTIDE SEQUENCE [LARGE SCALE GENOMIC DNA]</scope>
    <source>
        <strain evidence="14">cv. Amiga</strain>
    </source>
</reference>
<gene>
    <name evidence="13" type="ORF">Lalb_Chr06g0168381</name>
</gene>
<feature type="domain" description="Protein kinase" evidence="12">
    <location>
        <begin position="74"/>
        <end position="352"/>
    </location>
</feature>
<dbReference type="EMBL" id="WOCE01000006">
    <property type="protein sequence ID" value="KAE9612002.1"/>
    <property type="molecule type" value="Genomic_DNA"/>
</dbReference>
<dbReference type="Gene3D" id="3.30.200.20">
    <property type="entry name" value="Phosphorylase Kinase, domain 1"/>
    <property type="match status" value="1"/>
</dbReference>
<dbReference type="PANTHER" id="PTHR47985:SF32">
    <property type="entry name" value="RECEPTOR-LIKE KINASE LIP2"/>
    <property type="match status" value="1"/>
</dbReference>
<dbReference type="AlphaFoldDB" id="A0A6A4QEG2"/>
<sequence length="632" mass="69473">MAGSMNCLPCFTSQKSKKSNSKREHGSTPPENAMAKAPDVKKARSDEPNQVFDPANINAQSFTFRELATATKNFRQECLIAEEGFGRVYKGIIPATGKAVAVKQLDRNGMQESKDFLVEVWALSLLHHENLVNLIGYCADGDQRLLVYEFIQSIPLQDRLFEKKDDEPPLDWYNRMKVAVGAARGVEYLHDSANPPVIYRDLKASNILLDENMNVRLIDFGMAKFSGVDNKMTPSPARVMGTYGHCAPEYVRTGQLTIKSDVYSFGVVLLELITGRRAVDTRRSNDEQNLVSWAQPLFRDPKRFPDMADPLLSKQFPQKDLNQAVAIAAMCLQEEPEARPLMSDVVTALSFLSIIPPANAIPPSLPPATLVSKHSEVASESESEHESGSESESGKESSKRYSSKKGSSKYQSRASSKYQESDVSDIEDTMGSKEFHSKSSRKSSARSRNGTITSESEDGSASSNNQSSRKSHRNLSQKSSSKSSTKDLSQKSCRKSSTKELSQKSSKKTSAKDLSQKSSRKSSIKDLSSKSSRKFSVRVLSHKSSIASNEDGSISLSQDSTKSSMESDNGGDAFRHNSSRISQGNISSGLTSCGSVHSDNNNSKRSEEERGSMHYHDSSMGSDEGSGHHFDE</sequence>
<dbReference type="PROSITE" id="PS00108">
    <property type="entry name" value="PROTEIN_KINASE_ST"/>
    <property type="match status" value="1"/>
</dbReference>
<dbReference type="InterPro" id="IPR008271">
    <property type="entry name" value="Ser/Thr_kinase_AS"/>
</dbReference>
<dbReference type="InterPro" id="IPR011009">
    <property type="entry name" value="Kinase-like_dom_sf"/>
</dbReference>
<evidence type="ECO:0000256" key="8">
    <source>
        <dbReference type="ARBA" id="ARBA00022840"/>
    </source>
</evidence>
<dbReference type="GO" id="GO:0005886">
    <property type="term" value="C:plasma membrane"/>
    <property type="evidence" value="ECO:0007669"/>
    <property type="project" value="UniProtKB-SubCell"/>
</dbReference>
<feature type="compositionally biased region" description="Polar residues" evidence="11">
    <location>
        <begin position="542"/>
        <end position="567"/>
    </location>
</feature>
<evidence type="ECO:0000256" key="2">
    <source>
        <dbReference type="ARBA" id="ARBA00008684"/>
    </source>
</evidence>
<feature type="compositionally biased region" description="Polar residues" evidence="11">
    <location>
        <begin position="579"/>
        <end position="601"/>
    </location>
</feature>
<evidence type="ECO:0000313" key="14">
    <source>
        <dbReference type="Proteomes" id="UP000447434"/>
    </source>
</evidence>
<keyword evidence="5" id="KW-0808">Transferase</keyword>